<dbReference type="Gene3D" id="3.40.630.30">
    <property type="match status" value="1"/>
</dbReference>
<dbReference type="InterPro" id="IPR000182">
    <property type="entry name" value="GNAT_dom"/>
</dbReference>
<gene>
    <name evidence="4" type="ORF">D9615_002065</name>
</gene>
<dbReference type="CDD" id="cd04301">
    <property type="entry name" value="NAT_SF"/>
    <property type="match status" value="1"/>
</dbReference>
<dbReference type="AlphaFoldDB" id="A0A8H5MAQ4"/>
<dbReference type="PANTHER" id="PTHR13947">
    <property type="entry name" value="GNAT FAMILY N-ACETYLTRANSFERASE"/>
    <property type="match status" value="1"/>
</dbReference>
<sequence length="258" mass="29315">MTVRDKVTIRQYRHPEDFEHVRRVFVAATMQGRGSPILDGMTYYAPPKRLTRAVATFILCLEGTAISQRMRDAIPLSLRMVRWVQGLLGFSLLARWIYLWYQRRKVQRMFRIFLEEALAGELGDIVHSFDLRVGEGGECVPTGAGGFWVAEAAGEVAGLVGLTNHKDPTIGDIHRLAVAPNHQRKGVAEMLMNALISHARAHNIRDLDLVTSDHNKSALRFYGRMGWKIVTRKYYHGLMLAVMRRRIGDSEFDRRIGG</sequence>
<proteinExistence type="predicted"/>
<feature type="transmembrane region" description="Helical" evidence="2">
    <location>
        <begin position="50"/>
        <end position="68"/>
    </location>
</feature>
<dbReference type="Proteomes" id="UP000565441">
    <property type="component" value="Unassembled WGS sequence"/>
</dbReference>
<evidence type="ECO:0000256" key="2">
    <source>
        <dbReference type="SAM" id="Phobius"/>
    </source>
</evidence>
<dbReference type="InterPro" id="IPR050769">
    <property type="entry name" value="NAT_camello-type"/>
</dbReference>
<name>A0A8H5MAQ4_9AGAR</name>
<dbReference type="PANTHER" id="PTHR13947:SF37">
    <property type="entry name" value="LD18367P"/>
    <property type="match status" value="1"/>
</dbReference>
<evidence type="ECO:0000313" key="5">
    <source>
        <dbReference type="Proteomes" id="UP000565441"/>
    </source>
</evidence>
<dbReference type="Pfam" id="PF00583">
    <property type="entry name" value="Acetyltransf_1"/>
    <property type="match status" value="1"/>
</dbReference>
<keyword evidence="5" id="KW-1185">Reference proteome</keyword>
<dbReference type="OrthoDB" id="41532at2759"/>
<dbReference type="SUPFAM" id="SSF55729">
    <property type="entry name" value="Acyl-CoA N-acyltransferases (Nat)"/>
    <property type="match status" value="1"/>
</dbReference>
<dbReference type="PROSITE" id="PS51186">
    <property type="entry name" value="GNAT"/>
    <property type="match status" value="1"/>
</dbReference>
<protein>
    <recommendedName>
        <fullName evidence="3">N-acetyltransferase domain-containing protein</fullName>
    </recommendedName>
</protein>
<reference evidence="4 5" key="1">
    <citation type="journal article" date="2020" name="ISME J.">
        <title>Uncovering the hidden diversity of litter-decomposition mechanisms in mushroom-forming fungi.</title>
        <authorList>
            <person name="Floudas D."/>
            <person name="Bentzer J."/>
            <person name="Ahren D."/>
            <person name="Johansson T."/>
            <person name="Persson P."/>
            <person name="Tunlid A."/>
        </authorList>
    </citation>
    <scope>NUCLEOTIDE SEQUENCE [LARGE SCALE GENOMIC DNA]</scope>
    <source>
        <strain evidence="4 5">CBS 661.87</strain>
    </source>
</reference>
<keyword evidence="2" id="KW-0812">Transmembrane</keyword>
<dbReference type="InterPro" id="IPR016181">
    <property type="entry name" value="Acyl_CoA_acyltransferase"/>
</dbReference>
<keyword evidence="2" id="KW-0472">Membrane</keyword>
<organism evidence="4 5">
    <name type="scientific">Tricholomella constricta</name>
    <dbReference type="NCBI Taxonomy" id="117010"/>
    <lineage>
        <taxon>Eukaryota</taxon>
        <taxon>Fungi</taxon>
        <taxon>Dikarya</taxon>
        <taxon>Basidiomycota</taxon>
        <taxon>Agaricomycotina</taxon>
        <taxon>Agaricomycetes</taxon>
        <taxon>Agaricomycetidae</taxon>
        <taxon>Agaricales</taxon>
        <taxon>Tricholomatineae</taxon>
        <taxon>Lyophyllaceae</taxon>
        <taxon>Tricholomella</taxon>
    </lineage>
</organism>
<keyword evidence="1" id="KW-0808">Transferase</keyword>
<feature type="transmembrane region" description="Helical" evidence="2">
    <location>
        <begin position="80"/>
        <end position="101"/>
    </location>
</feature>
<evidence type="ECO:0000256" key="1">
    <source>
        <dbReference type="ARBA" id="ARBA00022679"/>
    </source>
</evidence>
<comment type="caution">
    <text evidence="4">The sequence shown here is derived from an EMBL/GenBank/DDBJ whole genome shotgun (WGS) entry which is preliminary data.</text>
</comment>
<feature type="domain" description="N-acetyltransferase" evidence="3">
    <location>
        <begin position="108"/>
        <end position="248"/>
    </location>
</feature>
<keyword evidence="2" id="KW-1133">Transmembrane helix</keyword>
<accession>A0A8H5MAQ4</accession>
<evidence type="ECO:0000313" key="4">
    <source>
        <dbReference type="EMBL" id="KAF5387022.1"/>
    </source>
</evidence>
<dbReference type="GO" id="GO:0008080">
    <property type="term" value="F:N-acetyltransferase activity"/>
    <property type="evidence" value="ECO:0007669"/>
    <property type="project" value="InterPro"/>
</dbReference>
<dbReference type="EMBL" id="JAACJP010000002">
    <property type="protein sequence ID" value="KAF5387022.1"/>
    <property type="molecule type" value="Genomic_DNA"/>
</dbReference>
<evidence type="ECO:0000259" key="3">
    <source>
        <dbReference type="PROSITE" id="PS51186"/>
    </source>
</evidence>